<reference evidence="3" key="1">
    <citation type="journal article" date="2019" name="Int. J. Syst. Evol. Microbiol.">
        <title>The Global Catalogue of Microorganisms (GCM) 10K type strain sequencing project: providing services to taxonomists for standard genome sequencing and annotation.</title>
        <authorList>
            <consortium name="The Broad Institute Genomics Platform"/>
            <consortium name="The Broad Institute Genome Sequencing Center for Infectious Disease"/>
            <person name="Wu L."/>
            <person name="Ma J."/>
        </authorList>
    </citation>
    <scope>NUCLEOTIDE SEQUENCE [LARGE SCALE GENOMIC DNA]</scope>
    <source>
        <strain evidence="3">JCM 4816</strain>
    </source>
</reference>
<feature type="compositionally biased region" description="Low complexity" evidence="1">
    <location>
        <begin position="9"/>
        <end position="21"/>
    </location>
</feature>
<dbReference type="EMBL" id="BAAAXF010000078">
    <property type="protein sequence ID" value="GAA3503881.1"/>
    <property type="molecule type" value="Genomic_DNA"/>
</dbReference>
<evidence type="ECO:0000313" key="3">
    <source>
        <dbReference type="Proteomes" id="UP001501455"/>
    </source>
</evidence>
<accession>A0ABP6UBM8</accession>
<evidence type="ECO:0000256" key="1">
    <source>
        <dbReference type="SAM" id="MobiDB-lite"/>
    </source>
</evidence>
<gene>
    <name evidence="2" type="ORF">GCM10019016_109930</name>
</gene>
<feature type="region of interest" description="Disordered" evidence="1">
    <location>
        <begin position="1"/>
        <end position="30"/>
    </location>
</feature>
<proteinExistence type="predicted"/>
<evidence type="ECO:0000313" key="2">
    <source>
        <dbReference type="EMBL" id="GAA3503881.1"/>
    </source>
</evidence>
<feature type="compositionally biased region" description="Gly residues" evidence="1">
    <location>
        <begin position="121"/>
        <end position="134"/>
    </location>
</feature>
<evidence type="ECO:0008006" key="4">
    <source>
        <dbReference type="Google" id="ProtNLM"/>
    </source>
</evidence>
<name>A0ABP6UBM8_9ACTN</name>
<feature type="region of interest" description="Disordered" evidence="1">
    <location>
        <begin position="49"/>
        <end position="147"/>
    </location>
</feature>
<organism evidence="2 3">
    <name type="scientific">Streptomyces prasinosporus</name>
    <dbReference type="NCBI Taxonomy" id="68256"/>
    <lineage>
        <taxon>Bacteria</taxon>
        <taxon>Bacillati</taxon>
        <taxon>Actinomycetota</taxon>
        <taxon>Actinomycetes</taxon>
        <taxon>Kitasatosporales</taxon>
        <taxon>Streptomycetaceae</taxon>
        <taxon>Streptomyces</taxon>
        <taxon>Streptomyces albogriseolus group</taxon>
    </lineage>
</organism>
<dbReference type="Proteomes" id="UP001501455">
    <property type="component" value="Unassembled WGS sequence"/>
</dbReference>
<comment type="caution">
    <text evidence="2">The sequence shown here is derived from an EMBL/GenBank/DDBJ whole genome shotgun (WGS) entry which is preliminary data.</text>
</comment>
<protein>
    <recommendedName>
        <fullName evidence="4">NAD-dependent epimerase/dehydratase family protein</fullName>
    </recommendedName>
</protein>
<sequence length="147" mass="14431">MRVVTGSLAPARATSARAARTWDPGRRSVGEHPWCGALAAGGACFVPASTSEVYGDPLDGVPAPAGSRETGRWAPAARAARRSPCRSRPAASPASPVPPPGSGSRTAPWAVPPGAVPTPGRTGGARAGGPGPAGAKGWNAPLAGSRG</sequence>
<keyword evidence="3" id="KW-1185">Reference proteome</keyword>